<dbReference type="EMBL" id="KN125499">
    <property type="protein sequence ID" value="KFO18133.1"/>
    <property type="molecule type" value="Genomic_DNA"/>
</dbReference>
<evidence type="ECO:0000313" key="4">
    <source>
        <dbReference type="Proteomes" id="UP000028990"/>
    </source>
</evidence>
<feature type="domain" description="Rhodanese" evidence="2">
    <location>
        <begin position="63"/>
        <end position="161"/>
    </location>
</feature>
<dbReference type="STRING" id="885580.ENSFDAP00000006491"/>
<keyword evidence="4" id="KW-1185">Reference proteome</keyword>
<dbReference type="AlphaFoldDB" id="A0A091CLB4"/>
<evidence type="ECO:0000259" key="2">
    <source>
        <dbReference type="PROSITE" id="PS50206"/>
    </source>
</evidence>
<dbReference type="SMART" id="SM00450">
    <property type="entry name" value="RHOD"/>
    <property type="match status" value="1"/>
</dbReference>
<dbReference type="InterPro" id="IPR042457">
    <property type="entry name" value="TSTD1_mml"/>
</dbReference>
<proteinExistence type="predicted"/>
<dbReference type="Pfam" id="PF00581">
    <property type="entry name" value="Rhodanese"/>
    <property type="match status" value="1"/>
</dbReference>
<protein>
    <submittedName>
        <fullName evidence="3">Thiosulfate sulfurtransferase/rhodanese-like domain-containing protein 1</fullName>
    </submittedName>
</protein>
<dbReference type="InterPro" id="IPR001763">
    <property type="entry name" value="Rhodanese-like_dom"/>
</dbReference>
<name>A0A091CLB4_FUKDA</name>
<accession>A0A091CLB4</accession>
<sequence length="161" mass="17020">MAAGTSQGDLGRSLRPVAPGVRAREARCGGGVRAVAGRSHAPCPLQAGPGPTVSLPELRLLLASGRARLFDVRSREEAAAGTIPGALNIPVSELESALQMEPAAFQPLYSAEKPKLDDENLVFFCQKGRRGFQATQLAQSLGYTGARNYAGAYQEWLEKVG</sequence>
<dbReference type="Gene3D" id="3.40.250.10">
    <property type="entry name" value="Rhodanese-like domain"/>
    <property type="match status" value="1"/>
</dbReference>
<evidence type="ECO:0000256" key="1">
    <source>
        <dbReference type="PIRSR" id="PIRSR642457-1"/>
    </source>
</evidence>
<dbReference type="SUPFAM" id="SSF52821">
    <property type="entry name" value="Rhodanese/Cell cycle control phosphatase"/>
    <property type="match status" value="1"/>
</dbReference>
<dbReference type="GO" id="GO:0070221">
    <property type="term" value="P:sulfide oxidation, using sulfide:quinone oxidoreductase"/>
    <property type="evidence" value="ECO:0007669"/>
    <property type="project" value="InterPro"/>
</dbReference>
<dbReference type="PANTHER" id="PTHR45544:SF1">
    <property type="entry name" value="THIOSULFATE:GLUTATHIONE SULFURTRANSFERASE"/>
    <property type="match status" value="1"/>
</dbReference>
<dbReference type="PANTHER" id="PTHR45544">
    <property type="entry name" value="THIOSULFATE:GLUTATHIONE SULFURTRANSFERASE"/>
    <property type="match status" value="1"/>
</dbReference>
<dbReference type="GO" id="GO:0050337">
    <property type="term" value="F:thiosulfate-thiol sulfurtransferase activity"/>
    <property type="evidence" value="ECO:0007669"/>
    <property type="project" value="InterPro"/>
</dbReference>
<dbReference type="eggNOG" id="KOG1530">
    <property type="taxonomic scope" value="Eukaryota"/>
</dbReference>
<organism evidence="3 4">
    <name type="scientific">Fukomys damarensis</name>
    <name type="common">Damaraland mole rat</name>
    <name type="synonym">Cryptomys damarensis</name>
    <dbReference type="NCBI Taxonomy" id="885580"/>
    <lineage>
        <taxon>Eukaryota</taxon>
        <taxon>Metazoa</taxon>
        <taxon>Chordata</taxon>
        <taxon>Craniata</taxon>
        <taxon>Vertebrata</taxon>
        <taxon>Euteleostomi</taxon>
        <taxon>Mammalia</taxon>
        <taxon>Eutheria</taxon>
        <taxon>Euarchontoglires</taxon>
        <taxon>Glires</taxon>
        <taxon>Rodentia</taxon>
        <taxon>Hystricomorpha</taxon>
        <taxon>Bathyergidae</taxon>
        <taxon>Fukomys</taxon>
    </lineage>
</organism>
<keyword evidence="3" id="KW-0808">Transferase</keyword>
<dbReference type="GO" id="GO:0005737">
    <property type="term" value="C:cytoplasm"/>
    <property type="evidence" value="ECO:0007669"/>
    <property type="project" value="TreeGrafter"/>
</dbReference>
<feature type="active site" description="Cysteine persulfide intermediate" evidence="1">
    <location>
        <position position="125"/>
    </location>
</feature>
<dbReference type="FunFam" id="3.40.250.10:FF:000031">
    <property type="entry name" value="Thiosulfate sulfurtransferase like domain containing 1"/>
    <property type="match status" value="1"/>
</dbReference>
<reference evidence="3 4" key="1">
    <citation type="submission" date="2013-11" db="EMBL/GenBank/DDBJ databases">
        <title>The Damaraland mole rat (Fukomys damarensis) genome and evolution of African mole rats.</title>
        <authorList>
            <person name="Gladyshev V.N."/>
            <person name="Fang X."/>
        </authorList>
    </citation>
    <scope>NUCLEOTIDE SEQUENCE [LARGE SCALE GENOMIC DNA]</scope>
    <source>
        <tissue evidence="3">Liver</tissue>
    </source>
</reference>
<dbReference type="PROSITE" id="PS50206">
    <property type="entry name" value="RHODANESE_3"/>
    <property type="match status" value="1"/>
</dbReference>
<dbReference type="InterPro" id="IPR036873">
    <property type="entry name" value="Rhodanese-like_dom_sf"/>
</dbReference>
<evidence type="ECO:0000313" key="3">
    <source>
        <dbReference type="EMBL" id="KFO18133.1"/>
    </source>
</evidence>
<gene>
    <name evidence="3" type="ORF">H920_20468</name>
</gene>
<dbReference type="Proteomes" id="UP000028990">
    <property type="component" value="Unassembled WGS sequence"/>
</dbReference>